<feature type="compositionally biased region" description="Polar residues" evidence="1">
    <location>
        <begin position="57"/>
        <end position="67"/>
    </location>
</feature>
<evidence type="ECO:0000313" key="2">
    <source>
        <dbReference type="EMBL" id="CZT50537.1"/>
    </source>
</evidence>
<proteinExistence type="predicted"/>
<dbReference type="Proteomes" id="UP000177625">
    <property type="component" value="Unassembled WGS sequence"/>
</dbReference>
<evidence type="ECO:0000256" key="1">
    <source>
        <dbReference type="SAM" id="MobiDB-lite"/>
    </source>
</evidence>
<sequence length="191" mass="21429">MEALVRYLIVYHYVLRSRVETESEIDILGFKPGSEMKEGINHPPPSPTPAHPRKKNQSIPSSDSTQKLNKESPENLPQAETLMVYDSVRSPDSFVAGNPFLARSFWGFAIAPQPLWQCMSKGPPAQTDVLMADRQPVTTVTYGIMNHNTHVPANLSCILTRDLSRRLGNQSELHPSSNTEVRIPRTILRIE</sequence>
<keyword evidence="3" id="KW-1185">Reference proteome</keyword>
<organism evidence="2 3">
    <name type="scientific">Rhynchosporium secalis</name>
    <name type="common">Barley scald fungus</name>
    <dbReference type="NCBI Taxonomy" id="38038"/>
    <lineage>
        <taxon>Eukaryota</taxon>
        <taxon>Fungi</taxon>
        <taxon>Dikarya</taxon>
        <taxon>Ascomycota</taxon>
        <taxon>Pezizomycotina</taxon>
        <taxon>Leotiomycetes</taxon>
        <taxon>Helotiales</taxon>
        <taxon>Ploettnerulaceae</taxon>
        <taxon>Rhynchosporium</taxon>
    </lineage>
</organism>
<protein>
    <submittedName>
        <fullName evidence="2">Uncharacterized protein</fullName>
    </submittedName>
</protein>
<accession>A0A1E1MN72</accession>
<dbReference type="EMBL" id="FJVC01000436">
    <property type="protein sequence ID" value="CZT50537.1"/>
    <property type="molecule type" value="Genomic_DNA"/>
</dbReference>
<feature type="region of interest" description="Disordered" evidence="1">
    <location>
        <begin position="32"/>
        <end position="77"/>
    </location>
</feature>
<name>A0A1E1MN72_RHYSE</name>
<evidence type="ECO:0000313" key="3">
    <source>
        <dbReference type="Proteomes" id="UP000177625"/>
    </source>
</evidence>
<reference evidence="3" key="1">
    <citation type="submission" date="2016-03" db="EMBL/GenBank/DDBJ databases">
        <authorList>
            <person name="Guldener U."/>
        </authorList>
    </citation>
    <scope>NUCLEOTIDE SEQUENCE [LARGE SCALE GENOMIC DNA]</scope>
</reference>
<dbReference type="AlphaFoldDB" id="A0A1E1MN72"/>
<gene>
    <name evidence="2" type="ORF">RSE6_11544</name>
</gene>